<accession>A0AAV4TRL6</accession>
<dbReference type="EMBL" id="BPLQ01010110">
    <property type="protein sequence ID" value="GIY48449.1"/>
    <property type="molecule type" value="Genomic_DNA"/>
</dbReference>
<reference evidence="1 2" key="1">
    <citation type="submission" date="2021-06" db="EMBL/GenBank/DDBJ databases">
        <title>Caerostris darwini draft genome.</title>
        <authorList>
            <person name="Kono N."/>
            <person name="Arakawa K."/>
        </authorList>
    </citation>
    <scope>NUCLEOTIDE SEQUENCE [LARGE SCALE GENOMIC DNA]</scope>
</reference>
<gene>
    <name evidence="1" type="ORF">CDAR_393971</name>
</gene>
<organism evidence="1 2">
    <name type="scientific">Caerostris darwini</name>
    <dbReference type="NCBI Taxonomy" id="1538125"/>
    <lineage>
        <taxon>Eukaryota</taxon>
        <taxon>Metazoa</taxon>
        <taxon>Ecdysozoa</taxon>
        <taxon>Arthropoda</taxon>
        <taxon>Chelicerata</taxon>
        <taxon>Arachnida</taxon>
        <taxon>Araneae</taxon>
        <taxon>Araneomorphae</taxon>
        <taxon>Entelegynae</taxon>
        <taxon>Araneoidea</taxon>
        <taxon>Araneidae</taxon>
        <taxon>Caerostris</taxon>
    </lineage>
</organism>
<dbReference type="AlphaFoldDB" id="A0AAV4TRL6"/>
<protein>
    <submittedName>
        <fullName evidence="1">Uncharacterized protein</fullName>
    </submittedName>
</protein>
<keyword evidence="2" id="KW-1185">Reference proteome</keyword>
<evidence type="ECO:0000313" key="2">
    <source>
        <dbReference type="Proteomes" id="UP001054837"/>
    </source>
</evidence>
<evidence type="ECO:0000313" key="1">
    <source>
        <dbReference type="EMBL" id="GIY48449.1"/>
    </source>
</evidence>
<name>A0AAV4TRL6_9ARAC</name>
<comment type="caution">
    <text evidence="1">The sequence shown here is derived from an EMBL/GenBank/DDBJ whole genome shotgun (WGS) entry which is preliminary data.</text>
</comment>
<sequence>MDSLTWHQNNDHSCWKMINSAQRNIIYNSGSGFQMSDAHQIRLNSLNSSDVIITCADECINRGLVLSGTHMLELTDALSLCRTTYSELGIPVRSTNSVY</sequence>
<proteinExistence type="predicted"/>
<dbReference type="Proteomes" id="UP001054837">
    <property type="component" value="Unassembled WGS sequence"/>
</dbReference>